<dbReference type="PANTHER" id="PTHR43685:SF2">
    <property type="entry name" value="GLYCOSYLTRANSFERASE 2-LIKE DOMAIN-CONTAINING PROTEIN"/>
    <property type="match status" value="1"/>
</dbReference>
<dbReference type="EMBL" id="CP001649">
    <property type="protein sequence ID" value="ACS78634.1"/>
    <property type="molecule type" value="Genomic_DNA"/>
</dbReference>
<dbReference type="STRING" id="526222.Desal_0568"/>
<keyword evidence="3" id="KW-1185">Reference proteome</keyword>
<evidence type="ECO:0000259" key="1">
    <source>
        <dbReference type="Pfam" id="PF00535"/>
    </source>
</evidence>
<dbReference type="InterPro" id="IPR050834">
    <property type="entry name" value="Glycosyltransf_2"/>
</dbReference>
<accession>C6BXS6</accession>
<sequence length="598" mass="68778">MLTVAAAQISARSVAMLEKVAAETGRLNLILSEDRNSTPCIEAALKEAKASKDELTLIIDARTSFADEAVPTAIKIMEDDETCGFAVPSTAKSALEMVLNMLQDPHYPPLIILRNKLLKSSNELRENLHFFALPEILLQLSVSAPPAALPPEIITSTPEHRQNPDDEQRAMDEENSILEEYQRLFFSRSFNWIPIKEITSELSLRINKVVDLFEQLKGGRIESIEEYDRSLFRYSLLAIYSGEVDSARQMLDTSFSVVGERPALMRIYKQLVMNFPIEKGPIDGPEKVSIVIPLFNQGHYLEEAVRSVLNQTYTNWEICIINDGSTDNSYEVAKELIERINDNRIRLLTQENRGKGATRNRGLNETDGEFVTTLDSDDMITPDYLASAVRMMRKNPRVGWVTPKTLVFGKDNHIAWGEEFNFLETIRACPSPSSSIVRRSALEEVGLFREDLTDREDAEFWLRFIEKGWTSVTTKEPLFLYRHACRRPGITNIFNMSSKEEITSLHPWWFRQDLTPELKERAFMEYPVYRFSDWFINWENVKKAVKSFDDRDKYLEVIEEIKSKHPAMEKPSRWQSDNDDSYLDAREKLFGVRSQKTD</sequence>
<reference evidence="2 3" key="1">
    <citation type="submission" date="2009-06" db="EMBL/GenBank/DDBJ databases">
        <title>Complete sequence of Desulfovibrio salexigens DSM 2638.</title>
        <authorList>
            <consortium name="US DOE Joint Genome Institute"/>
            <person name="Lucas S."/>
            <person name="Copeland A."/>
            <person name="Lapidus A."/>
            <person name="Glavina del Rio T."/>
            <person name="Tice H."/>
            <person name="Bruce D."/>
            <person name="Goodwin L."/>
            <person name="Pitluck S."/>
            <person name="Munk A.C."/>
            <person name="Brettin T."/>
            <person name="Detter J.C."/>
            <person name="Han C."/>
            <person name="Tapia R."/>
            <person name="Larimer F."/>
            <person name="Land M."/>
            <person name="Hauser L."/>
            <person name="Kyrpides N."/>
            <person name="Anderson I."/>
            <person name="Wall J.D."/>
            <person name="Arkin A.P."/>
            <person name="Dehal P."/>
            <person name="Chivian D."/>
            <person name="Giles B."/>
            <person name="Hazen T.C."/>
        </authorList>
    </citation>
    <scope>NUCLEOTIDE SEQUENCE [LARGE SCALE GENOMIC DNA]</scope>
    <source>
        <strain evidence="3">ATCC 14822 / DSM 2638 / NCIMB 8403 / VKM B-1763</strain>
    </source>
</reference>
<dbReference type="SUPFAM" id="SSF53448">
    <property type="entry name" value="Nucleotide-diphospho-sugar transferases"/>
    <property type="match status" value="1"/>
</dbReference>
<name>C6BXS6_MARSD</name>
<dbReference type="Gene3D" id="3.90.550.10">
    <property type="entry name" value="Spore Coat Polysaccharide Biosynthesis Protein SpsA, Chain A"/>
    <property type="match status" value="1"/>
</dbReference>
<organism evidence="2 3">
    <name type="scientific">Maridesulfovibrio salexigens (strain ATCC 14822 / DSM 2638 / NCIMB 8403 / VKM B-1763)</name>
    <name type="common">Desulfovibrio salexigens</name>
    <dbReference type="NCBI Taxonomy" id="526222"/>
    <lineage>
        <taxon>Bacteria</taxon>
        <taxon>Pseudomonadati</taxon>
        <taxon>Thermodesulfobacteriota</taxon>
        <taxon>Desulfovibrionia</taxon>
        <taxon>Desulfovibrionales</taxon>
        <taxon>Desulfovibrionaceae</taxon>
        <taxon>Maridesulfovibrio</taxon>
    </lineage>
</organism>
<gene>
    <name evidence="2" type="ordered locus">Desal_0568</name>
</gene>
<dbReference type="AlphaFoldDB" id="C6BXS6"/>
<dbReference type="KEGG" id="dsa:Desal_0568"/>
<protein>
    <submittedName>
        <fullName evidence="2">Glycosyl transferase family 2</fullName>
    </submittedName>
</protein>
<dbReference type="GO" id="GO:0016740">
    <property type="term" value="F:transferase activity"/>
    <property type="evidence" value="ECO:0007669"/>
    <property type="project" value="UniProtKB-KW"/>
</dbReference>
<dbReference type="eggNOG" id="COG1215">
    <property type="taxonomic scope" value="Bacteria"/>
</dbReference>
<dbReference type="Proteomes" id="UP000002601">
    <property type="component" value="Chromosome"/>
</dbReference>
<dbReference type="CAZy" id="GT2">
    <property type="family name" value="Glycosyltransferase Family 2"/>
</dbReference>
<evidence type="ECO:0000313" key="3">
    <source>
        <dbReference type="Proteomes" id="UP000002601"/>
    </source>
</evidence>
<keyword evidence="2" id="KW-0808">Transferase</keyword>
<evidence type="ECO:0000313" key="2">
    <source>
        <dbReference type="EMBL" id="ACS78634.1"/>
    </source>
</evidence>
<proteinExistence type="predicted"/>
<dbReference type="InterPro" id="IPR001173">
    <property type="entry name" value="Glyco_trans_2-like"/>
</dbReference>
<dbReference type="CDD" id="cd00761">
    <property type="entry name" value="Glyco_tranf_GTA_type"/>
    <property type="match status" value="1"/>
</dbReference>
<dbReference type="InterPro" id="IPR029044">
    <property type="entry name" value="Nucleotide-diphossugar_trans"/>
</dbReference>
<dbReference type="HOGENOM" id="CLU_456146_0_0_7"/>
<dbReference type="PANTHER" id="PTHR43685">
    <property type="entry name" value="GLYCOSYLTRANSFERASE"/>
    <property type="match status" value="1"/>
</dbReference>
<feature type="domain" description="Glycosyltransferase 2-like" evidence="1">
    <location>
        <begin position="289"/>
        <end position="426"/>
    </location>
</feature>
<dbReference type="Pfam" id="PF00535">
    <property type="entry name" value="Glycos_transf_2"/>
    <property type="match status" value="1"/>
</dbReference>